<reference evidence="1 2" key="2">
    <citation type="journal article" date="2012" name="Stand. Genomic Sci.">
        <title>Complete Genome Sequence of Clostridium clariflavum DSM 19732.</title>
        <authorList>
            <person name="Izquierdo J.A."/>
            <person name="Goodwin L."/>
            <person name="Davenport K.W."/>
            <person name="Teshima H."/>
            <person name="Bruce D."/>
            <person name="Detter C."/>
            <person name="Tapia R."/>
            <person name="Han S."/>
            <person name="Land M."/>
            <person name="Hauser L."/>
            <person name="Jeffries C.D."/>
            <person name="Han J."/>
            <person name="Pitluck S."/>
            <person name="Nolan M."/>
            <person name="Chen A."/>
            <person name="Huntemann M."/>
            <person name="Mavromatis K."/>
            <person name="Mikhailova N."/>
            <person name="Liolios K."/>
            <person name="Woyke T."/>
            <person name="Lynd L.R."/>
        </authorList>
    </citation>
    <scope>NUCLEOTIDE SEQUENCE [LARGE SCALE GENOMIC DNA]</scope>
    <source>
        <strain evidence="2">DSM 19732 / NBRC 101661 / EBR45</strain>
    </source>
</reference>
<dbReference type="EMBL" id="CP003065">
    <property type="protein sequence ID" value="AEV69465.1"/>
    <property type="molecule type" value="Genomic_DNA"/>
</dbReference>
<dbReference type="STRING" id="720554.Clocl_2918"/>
<name>G8LTH0_ACECE</name>
<dbReference type="HOGENOM" id="CLU_2567777_0_0_9"/>
<organism evidence="1 2">
    <name type="scientific">Acetivibrio clariflavus (strain DSM 19732 / NBRC 101661 / EBR45)</name>
    <name type="common">Clostridium clariflavum</name>
    <dbReference type="NCBI Taxonomy" id="720554"/>
    <lineage>
        <taxon>Bacteria</taxon>
        <taxon>Bacillati</taxon>
        <taxon>Bacillota</taxon>
        <taxon>Clostridia</taxon>
        <taxon>Eubacteriales</taxon>
        <taxon>Oscillospiraceae</taxon>
        <taxon>Acetivibrio</taxon>
    </lineage>
</organism>
<dbReference type="Proteomes" id="UP000005435">
    <property type="component" value="Chromosome"/>
</dbReference>
<dbReference type="AlphaFoldDB" id="G8LTH0"/>
<keyword evidence="2" id="KW-1185">Reference proteome</keyword>
<reference evidence="2" key="1">
    <citation type="submission" date="2011-12" db="EMBL/GenBank/DDBJ databases">
        <title>Complete sequence of Clostridium clariflavum DSM 19732.</title>
        <authorList>
            <consortium name="US DOE Joint Genome Institute"/>
            <person name="Lucas S."/>
            <person name="Han J."/>
            <person name="Lapidus A."/>
            <person name="Cheng J.-F."/>
            <person name="Goodwin L."/>
            <person name="Pitluck S."/>
            <person name="Peters L."/>
            <person name="Teshima H."/>
            <person name="Detter J.C."/>
            <person name="Han C."/>
            <person name="Tapia R."/>
            <person name="Land M."/>
            <person name="Hauser L."/>
            <person name="Kyrpides N."/>
            <person name="Ivanova N."/>
            <person name="Pagani I."/>
            <person name="Kitzmiller T."/>
            <person name="Lynd L."/>
            <person name="Izquierdo J."/>
            <person name="Woyke T."/>
        </authorList>
    </citation>
    <scope>NUCLEOTIDE SEQUENCE [LARGE SCALE GENOMIC DNA]</scope>
    <source>
        <strain evidence="2">DSM 19732 / NBRC 101661 / EBR45</strain>
    </source>
</reference>
<evidence type="ECO:0000313" key="1">
    <source>
        <dbReference type="EMBL" id="AEV69465.1"/>
    </source>
</evidence>
<evidence type="ECO:0000313" key="2">
    <source>
        <dbReference type="Proteomes" id="UP000005435"/>
    </source>
</evidence>
<proteinExistence type="predicted"/>
<gene>
    <name evidence="1" type="ordered locus">Clocl_2918</name>
</gene>
<protein>
    <submittedName>
        <fullName evidence="1">Uncharacterized protein</fullName>
    </submittedName>
</protein>
<accession>G8LTH0</accession>
<sequence>METGNILLDYIYEGNGTITSVSQKDNTIFFTTGTDLVSIDKSGHNFTIYGLGMPVDGNLAVNGDEIYLTNSENKLFKYKID</sequence>
<dbReference type="KEGG" id="ccl:Clocl_2918"/>